<dbReference type="EMBL" id="MN739613">
    <property type="protein sequence ID" value="QHT15772.1"/>
    <property type="molecule type" value="Genomic_DNA"/>
</dbReference>
<organism evidence="1">
    <name type="scientific">viral metagenome</name>
    <dbReference type="NCBI Taxonomy" id="1070528"/>
    <lineage>
        <taxon>unclassified sequences</taxon>
        <taxon>metagenomes</taxon>
        <taxon>organismal metagenomes</taxon>
    </lineage>
</organism>
<protein>
    <submittedName>
        <fullName evidence="1">Uncharacterized protein</fullName>
    </submittedName>
</protein>
<proteinExistence type="predicted"/>
<evidence type="ECO:0000313" key="1">
    <source>
        <dbReference type="EMBL" id="QHT15772.1"/>
    </source>
</evidence>
<accession>A0A6C0DHA6</accession>
<reference evidence="1" key="1">
    <citation type="journal article" date="2020" name="Nature">
        <title>Giant virus diversity and host interactions through global metagenomics.</title>
        <authorList>
            <person name="Schulz F."/>
            <person name="Roux S."/>
            <person name="Paez-Espino D."/>
            <person name="Jungbluth S."/>
            <person name="Walsh D.A."/>
            <person name="Denef V.J."/>
            <person name="McMahon K.D."/>
            <person name="Konstantinidis K.T."/>
            <person name="Eloe-Fadrosh E.A."/>
            <person name="Kyrpides N.C."/>
            <person name="Woyke T."/>
        </authorList>
    </citation>
    <scope>NUCLEOTIDE SEQUENCE</scope>
    <source>
        <strain evidence="1">GVMAG-M-3300023174-176</strain>
    </source>
</reference>
<dbReference type="AlphaFoldDB" id="A0A6C0DHA6"/>
<name>A0A6C0DHA6_9ZZZZ</name>
<sequence length="276" mass="31647">MGSSISIQSKETETKQTNHIFCSTVPLEQGKAALATAESIDHYRELCRTDRANALARDGQVYVYSHPTMAQQDALNERIQSYESLIPTRLKNDLVGVQVVSLLPSADGNMPHTRPPNLICLPLSGTGLTLETYTHELWHIHQRKYYDMWTRFFKNSWYFEPFKGQIPVRLLNQLRFNPDTMTDMFWVWKGTWVPMCLFLDPVNPSFQNTAVWYYNVKTQIHRTTAPPEYVAFFSSTLPSSAYEHPCELSAYFLAGQNVQKKCPAYQSLAAEFLISS</sequence>